<dbReference type="PANTHER" id="PTHR19845">
    <property type="entry name" value="KATANIN P80 SUBUNIT"/>
    <property type="match status" value="1"/>
</dbReference>
<dbReference type="InterPro" id="IPR028021">
    <property type="entry name" value="Katanin_C-terminal"/>
</dbReference>
<dbReference type="InterPro" id="IPR001680">
    <property type="entry name" value="WD40_rpt"/>
</dbReference>
<gene>
    <name evidence="9" type="ORF">GPECTOR_1g457</name>
</gene>
<accession>A0A150H4K2</accession>
<organism evidence="9 10">
    <name type="scientific">Gonium pectorale</name>
    <name type="common">Green alga</name>
    <dbReference type="NCBI Taxonomy" id="33097"/>
    <lineage>
        <taxon>Eukaryota</taxon>
        <taxon>Viridiplantae</taxon>
        <taxon>Chlorophyta</taxon>
        <taxon>core chlorophytes</taxon>
        <taxon>Chlorophyceae</taxon>
        <taxon>CS clade</taxon>
        <taxon>Chlamydomonadales</taxon>
        <taxon>Volvocaceae</taxon>
        <taxon>Gonium</taxon>
    </lineage>
</organism>
<keyword evidence="4" id="KW-0677">Repeat</keyword>
<keyword evidence="10" id="KW-1185">Reference proteome</keyword>
<dbReference type="SMART" id="SM00320">
    <property type="entry name" value="WD40"/>
    <property type="match status" value="4"/>
</dbReference>
<dbReference type="Pfam" id="PF00400">
    <property type="entry name" value="WD40"/>
    <property type="match status" value="4"/>
</dbReference>
<feature type="region of interest" description="Disordered" evidence="7">
    <location>
        <begin position="283"/>
        <end position="399"/>
    </location>
</feature>
<evidence type="ECO:0000313" key="9">
    <source>
        <dbReference type="EMBL" id="KXZ56510.1"/>
    </source>
</evidence>
<dbReference type="AlphaFoldDB" id="A0A150H4K2"/>
<evidence type="ECO:0000256" key="1">
    <source>
        <dbReference type="ARBA" id="ARBA00004245"/>
    </source>
</evidence>
<dbReference type="STRING" id="33097.A0A150H4K2"/>
<dbReference type="GO" id="GO:0007019">
    <property type="term" value="P:microtubule depolymerization"/>
    <property type="evidence" value="ECO:0007669"/>
    <property type="project" value="TreeGrafter"/>
</dbReference>
<evidence type="ECO:0000313" key="10">
    <source>
        <dbReference type="Proteomes" id="UP000075714"/>
    </source>
</evidence>
<feature type="repeat" description="WD" evidence="6">
    <location>
        <begin position="57"/>
        <end position="98"/>
    </location>
</feature>
<sequence length="695" mass="73523">MSGTRHRKLVTKSLSGHKSNVTCLSWHPYDSTVVSGSMDTNVKLWSLKDSKDAITTFKGHGAGVTHVRYSPDGHWVASASSDGSIKIWDIRAGKLQADLCPPSKYEITGLEFSPTEYLLATSSRDKVVRLWDVETFQNVHQTTPEATPVRNIAFSNDGKYIFSAVQDGCRVWTADPPEQQDYVDVPWFRVCDLLVGEYRGGHRLLGCSFHSSMVGLFEIPLRNVRPFNEDPNYAVREPSGSVDGNPIVASRSNLLGVASAAQLPPAEAMRRVSLNDRGNASAGGSITAYAQGPSGNGSRPGSGGTAEASAGGGVGRSIERAGPSGSVGRLPPAGPQLIAGARQGVTVPRSGMPSGSNRYPDVSPAVSQDIGGVGDSVDYPARSRHSAGQPSNVRPPMVSIGVGVGESLMRGQLQPDDLQRSAAGEPSRSRQQQAQQQPRQRPYNGAWHKDQQLGDDAGLAVGQPSAGSAADPRYPWLGGLGQAGSAAGPTGPDRRAGAGNGYDASSSGGGLGGGVYRASDIPSELDVAASIGRQHQPFMASMKKRAHSLSLIRNFVAKCDWRGAINCARRCDDLAAFADLLEAMHERRDAFSLDLVGEVTSVLELVLSLPADRQLQVGLDVVALHVRAFGPVIRDLCAPAARGVGIDLSFEERRERANRAKQALQSLVPKLKAVSKQSPALAARASDLAGQLAQL</sequence>
<evidence type="ECO:0000259" key="8">
    <source>
        <dbReference type="Pfam" id="PF13925"/>
    </source>
</evidence>
<dbReference type="PROSITE" id="PS50082">
    <property type="entry name" value="WD_REPEATS_2"/>
    <property type="match status" value="3"/>
</dbReference>
<evidence type="ECO:0000256" key="4">
    <source>
        <dbReference type="ARBA" id="ARBA00022737"/>
    </source>
</evidence>
<dbReference type="PROSITE" id="PS50294">
    <property type="entry name" value="WD_REPEATS_REGION"/>
    <property type="match status" value="3"/>
</dbReference>
<dbReference type="InterPro" id="IPR036322">
    <property type="entry name" value="WD40_repeat_dom_sf"/>
</dbReference>
<feature type="repeat" description="WD" evidence="6">
    <location>
        <begin position="107"/>
        <end position="141"/>
    </location>
</feature>
<keyword evidence="5" id="KW-0206">Cytoskeleton</keyword>
<dbReference type="CDD" id="cd00200">
    <property type="entry name" value="WD40"/>
    <property type="match status" value="1"/>
</dbReference>
<dbReference type="PROSITE" id="PS00678">
    <property type="entry name" value="WD_REPEATS_1"/>
    <property type="match status" value="2"/>
</dbReference>
<protein>
    <submittedName>
        <fullName evidence="9">PF15 protein</fullName>
    </submittedName>
</protein>
<evidence type="ECO:0000256" key="3">
    <source>
        <dbReference type="ARBA" id="ARBA00022574"/>
    </source>
</evidence>
<keyword evidence="3 6" id="KW-0853">WD repeat</keyword>
<comment type="subcellular location">
    <subcellularLocation>
        <location evidence="1">Cytoplasm</location>
        <location evidence="1">Cytoskeleton</location>
    </subcellularLocation>
</comment>
<dbReference type="InterPro" id="IPR019775">
    <property type="entry name" value="WD40_repeat_CS"/>
</dbReference>
<evidence type="ECO:0000256" key="6">
    <source>
        <dbReference type="PROSITE-ProRule" id="PRU00221"/>
    </source>
</evidence>
<evidence type="ECO:0000256" key="7">
    <source>
        <dbReference type="SAM" id="MobiDB-lite"/>
    </source>
</evidence>
<dbReference type="InterPro" id="IPR015943">
    <property type="entry name" value="WD40/YVTN_repeat-like_dom_sf"/>
</dbReference>
<feature type="region of interest" description="Disordered" evidence="7">
    <location>
        <begin position="417"/>
        <end position="509"/>
    </location>
</feature>
<evidence type="ECO:0000256" key="5">
    <source>
        <dbReference type="ARBA" id="ARBA00023212"/>
    </source>
</evidence>
<dbReference type="OrthoDB" id="538223at2759"/>
<dbReference type="Gene3D" id="2.130.10.10">
    <property type="entry name" value="YVTN repeat-like/Quinoprotein amine dehydrogenase"/>
    <property type="match status" value="2"/>
</dbReference>
<dbReference type="PANTHER" id="PTHR19845:SF0">
    <property type="entry name" value="KATANIN P80 WD40 REPEAT-CONTAINING SUBUNIT B1"/>
    <property type="match status" value="1"/>
</dbReference>
<dbReference type="GO" id="GO:0008017">
    <property type="term" value="F:microtubule binding"/>
    <property type="evidence" value="ECO:0007669"/>
    <property type="project" value="InterPro"/>
</dbReference>
<comment type="caution">
    <text evidence="9">The sequence shown here is derived from an EMBL/GenBank/DDBJ whole genome shotgun (WGS) entry which is preliminary data.</text>
</comment>
<feature type="compositionally biased region" description="Gly residues" evidence="7">
    <location>
        <begin position="294"/>
        <end position="315"/>
    </location>
</feature>
<feature type="repeat" description="WD" evidence="6">
    <location>
        <begin position="14"/>
        <end position="55"/>
    </location>
</feature>
<reference evidence="10" key="1">
    <citation type="journal article" date="2016" name="Nat. Commun.">
        <title>The Gonium pectorale genome demonstrates co-option of cell cycle regulation during the evolution of multicellularity.</title>
        <authorList>
            <person name="Hanschen E.R."/>
            <person name="Marriage T.N."/>
            <person name="Ferris P.J."/>
            <person name="Hamaji T."/>
            <person name="Toyoda A."/>
            <person name="Fujiyama A."/>
            <person name="Neme R."/>
            <person name="Noguchi H."/>
            <person name="Minakuchi Y."/>
            <person name="Suzuki M."/>
            <person name="Kawai-Toyooka H."/>
            <person name="Smith D.R."/>
            <person name="Sparks H."/>
            <person name="Anderson J."/>
            <person name="Bakaric R."/>
            <person name="Luria V."/>
            <person name="Karger A."/>
            <person name="Kirschner M.W."/>
            <person name="Durand P.M."/>
            <person name="Michod R.E."/>
            <person name="Nozaki H."/>
            <person name="Olson B.J."/>
        </authorList>
    </citation>
    <scope>NUCLEOTIDE SEQUENCE [LARGE SCALE GENOMIC DNA]</scope>
    <source>
        <strain evidence="10">NIES-2863</strain>
    </source>
</reference>
<dbReference type="PRINTS" id="PR00320">
    <property type="entry name" value="GPROTEINBRPT"/>
</dbReference>
<proteinExistence type="predicted"/>
<feature type="compositionally biased region" description="Low complexity" evidence="7">
    <location>
        <begin position="429"/>
        <end position="442"/>
    </location>
</feature>
<keyword evidence="2" id="KW-0963">Cytoplasm</keyword>
<feature type="domain" description="Katanin p80 subunit C-terminal" evidence="8">
    <location>
        <begin position="533"/>
        <end position="691"/>
    </location>
</feature>
<dbReference type="SUPFAM" id="SSF50978">
    <property type="entry name" value="WD40 repeat-like"/>
    <property type="match status" value="1"/>
</dbReference>
<dbReference type="GO" id="GO:0008352">
    <property type="term" value="C:katanin complex"/>
    <property type="evidence" value="ECO:0007669"/>
    <property type="project" value="TreeGrafter"/>
</dbReference>
<dbReference type="EMBL" id="LSYV01000002">
    <property type="protein sequence ID" value="KXZ56510.1"/>
    <property type="molecule type" value="Genomic_DNA"/>
</dbReference>
<dbReference type="Proteomes" id="UP000075714">
    <property type="component" value="Unassembled WGS sequence"/>
</dbReference>
<evidence type="ECO:0000256" key="2">
    <source>
        <dbReference type="ARBA" id="ARBA00022490"/>
    </source>
</evidence>
<dbReference type="Pfam" id="PF13925">
    <property type="entry name" value="Katanin_con80"/>
    <property type="match status" value="1"/>
</dbReference>
<name>A0A150H4K2_GONPE</name>
<dbReference type="InterPro" id="IPR020472">
    <property type="entry name" value="WD40_PAC1"/>
</dbReference>